<dbReference type="InterPro" id="IPR040372">
    <property type="entry name" value="YaeB-like"/>
</dbReference>
<protein>
    <recommendedName>
        <fullName evidence="3">TsaA-like domain-containing protein</fullName>
    </recommendedName>
</protein>
<evidence type="ECO:0000256" key="2">
    <source>
        <dbReference type="ARBA" id="ARBA00033753"/>
    </source>
</evidence>
<dbReference type="InterPro" id="IPR036414">
    <property type="entry name" value="YaeB_N_sf"/>
</dbReference>
<accession>A0ABQ8P9U9</accession>
<dbReference type="Pfam" id="PF01980">
    <property type="entry name" value="TrmO_N"/>
    <property type="match status" value="1"/>
</dbReference>
<evidence type="ECO:0000259" key="3">
    <source>
        <dbReference type="PROSITE" id="PS51668"/>
    </source>
</evidence>
<dbReference type="PROSITE" id="PS51668">
    <property type="entry name" value="TSAA_2"/>
    <property type="match status" value="1"/>
</dbReference>
<proteinExistence type="inferred from homology"/>
<keyword evidence="5" id="KW-1185">Reference proteome</keyword>
<feature type="domain" description="TsaA-like" evidence="3">
    <location>
        <begin position="4"/>
        <end position="160"/>
    </location>
</feature>
<reference evidence="4" key="1">
    <citation type="submission" date="2022-10" db="EMBL/GenBank/DDBJ databases">
        <title>Adaptive evolution leads to modifications in subtelomeric GC content in a zoonotic Cryptosporidium species.</title>
        <authorList>
            <person name="Li J."/>
            <person name="Feng Y."/>
            <person name="Xiao L."/>
        </authorList>
    </citation>
    <scope>NUCLEOTIDE SEQUENCE</scope>
    <source>
        <strain evidence="4">25894</strain>
    </source>
</reference>
<keyword evidence="1" id="KW-0949">S-adenosyl-L-methionine</keyword>
<comment type="caution">
    <text evidence="4">The sequence shown here is derived from an EMBL/GenBank/DDBJ whole genome shotgun (WGS) entry which is preliminary data.</text>
</comment>
<dbReference type="InterPro" id="IPR036413">
    <property type="entry name" value="YaeB-like_sf"/>
</dbReference>
<dbReference type="Proteomes" id="UP001071777">
    <property type="component" value="Unassembled WGS sequence"/>
</dbReference>
<dbReference type="SUPFAM" id="SSF118196">
    <property type="entry name" value="YaeB-like"/>
    <property type="match status" value="1"/>
</dbReference>
<dbReference type="EMBL" id="JAPCXB010000070">
    <property type="protein sequence ID" value="KAJ1610468.1"/>
    <property type="molecule type" value="Genomic_DNA"/>
</dbReference>
<evidence type="ECO:0000313" key="4">
    <source>
        <dbReference type="EMBL" id="KAJ1610468.1"/>
    </source>
</evidence>
<evidence type="ECO:0000256" key="1">
    <source>
        <dbReference type="ARBA" id="ARBA00022691"/>
    </source>
</evidence>
<comment type="similarity">
    <text evidence="2">Belongs to the tRNA methyltransferase O family.</text>
</comment>
<organism evidence="4 5">
    <name type="scientific">Cryptosporidium canis</name>
    <dbReference type="NCBI Taxonomy" id="195482"/>
    <lineage>
        <taxon>Eukaryota</taxon>
        <taxon>Sar</taxon>
        <taxon>Alveolata</taxon>
        <taxon>Apicomplexa</taxon>
        <taxon>Conoidasida</taxon>
        <taxon>Coccidia</taxon>
        <taxon>Eucoccidiorida</taxon>
        <taxon>Eimeriorina</taxon>
        <taxon>Cryptosporidiidae</taxon>
        <taxon>Cryptosporidium</taxon>
    </lineage>
</organism>
<sequence>MHEIQIVGRVDSCYNEKWGTPRQGKYGSKSLATINLNTNVFTKDELQILEEYSHAILIFIFNLNKTKHSPKNVSLFLTTDIYFFGQNAKVTPPKIDNGGKMGCLATRSPHRPNPIGLTVCNIVKVDLYNMKIQVGNIDIIDGTPIIEILPYSPQYSICANLISTPSWVRPDKNKESINLSVYFSLAAFLDVSAISHESREKSNIHFFENGAPSINFNKLIGFIVETLNIDPRSRYSKKKNDHRLFGIKLFNNFQLIYFHHDECIKVIRFLRIENILIRGLNPRTSSWYNRISNFIAL</sequence>
<dbReference type="PANTHER" id="PTHR12818">
    <property type="entry name" value="TRNA (ADENINE(37)-N6)-METHYLTRANSFERASE"/>
    <property type="match status" value="1"/>
</dbReference>
<gene>
    <name evidence="4" type="ORF">OJ252_1890</name>
</gene>
<name>A0ABQ8P9U9_9CRYT</name>
<evidence type="ECO:0000313" key="5">
    <source>
        <dbReference type="Proteomes" id="UP001071777"/>
    </source>
</evidence>
<dbReference type="PANTHER" id="PTHR12818:SF0">
    <property type="entry name" value="TRNA (ADENINE(37)-N6)-METHYLTRANSFERASE"/>
    <property type="match status" value="1"/>
</dbReference>
<dbReference type="InterPro" id="IPR023370">
    <property type="entry name" value="TrmO-like_N"/>
</dbReference>
<dbReference type="Gene3D" id="2.40.30.70">
    <property type="entry name" value="YaeB-like"/>
    <property type="match status" value="1"/>
</dbReference>